<comment type="cofactor">
    <cofactor evidence="10">
        <name>Mg(2+)</name>
        <dbReference type="ChEBI" id="CHEBI:18420"/>
    </cofactor>
    <text evidence="10">Binds 2 divalent ions per subunit.</text>
</comment>
<feature type="binding site" description="in other chain" evidence="10">
    <location>
        <position position="272"/>
    </location>
    <ligand>
        <name>L-methionine</name>
        <dbReference type="ChEBI" id="CHEBI:57844"/>
        <note>ligand shared between two neighboring subunits</note>
    </ligand>
</feature>
<keyword evidence="5 10" id="KW-0479">Metal-binding</keyword>
<dbReference type="PROSITE" id="PS00377">
    <property type="entry name" value="ADOMET_SYNTHASE_2"/>
    <property type="match status" value="1"/>
</dbReference>
<dbReference type="PANTHER" id="PTHR11964">
    <property type="entry name" value="S-ADENOSYLMETHIONINE SYNTHETASE"/>
    <property type="match status" value="1"/>
</dbReference>
<dbReference type="HAMAP" id="MF_00086">
    <property type="entry name" value="S_AdoMet_synth1"/>
    <property type="match status" value="1"/>
</dbReference>
<comment type="caution">
    <text evidence="10">Lacks conserved residue(s) required for the propagation of feature annotation.</text>
</comment>
<sequence>MSRQNYIFTSESVSEGHPDKVCDRISDAILDAFLAEEANARVACETFATSSMVVIGGEVGLSDPERLKDYMGRIPQIARDCIKDIGYEQEHFHWNTLHVLNFLHEQSAHIAQGVDRDGAGDQGIMFGYAVDETPELMPAPIQYAHAILKRLTEVRKSGQEPTLRPDAKSQLSLRYEGGKPVEVTSIVLSTQHALESQTSDDIRAIVEPYIREVLPSGWISETTEWWVNPTGTFVIGGPDGDAGLTGRKIIVDTYGGAAPHGGGAFSGKDPTKVDRSAAYAARYLAKNIVAAGMAKRCTLQISYAIGVAKPLSIYVDTHGTGVMPDEEIERIVARSMDLTPRGIRTHLGLNKPIYARTSAYGHFGRAPEADGGFSWEKTDLVETLKKAG</sequence>
<dbReference type="PROSITE" id="PS00376">
    <property type="entry name" value="ADOMET_SYNTHASE_1"/>
    <property type="match status" value="1"/>
</dbReference>
<keyword evidence="17" id="KW-1185">Reference proteome</keyword>
<comment type="caution">
    <text evidence="16">The sequence shown here is derived from an EMBL/GenBank/DDBJ whole genome shotgun (WGS) entry which is preliminary data.</text>
</comment>
<keyword evidence="10" id="KW-0963">Cytoplasm</keyword>
<feature type="domain" description="S-adenosylmethionine synthetase C-terminal" evidence="15">
    <location>
        <begin position="235"/>
        <end position="377"/>
    </location>
</feature>
<dbReference type="InterPro" id="IPR022631">
    <property type="entry name" value="ADOMET_SYNTHASE_CS"/>
</dbReference>
<feature type="domain" description="S-adenosylmethionine synthetase central" evidence="14">
    <location>
        <begin position="117"/>
        <end position="233"/>
    </location>
</feature>
<reference evidence="16 17" key="1">
    <citation type="submission" date="2022-10" db="EMBL/GenBank/DDBJ databases">
        <title>Pararhodobacter sp. nov., isolated from marine algae.</title>
        <authorList>
            <person name="Choi B.J."/>
            <person name="Kim J.M."/>
            <person name="Lee J.K."/>
            <person name="Choi D.G."/>
            <person name="Jeon C.O."/>
        </authorList>
    </citation>
    <scope>NUCLEOTIDE SEQUENCE [LARGE SCALE GENOMIC DNA]</scope>
    <source>
        <strain evidence="16 17">ZQ420</strain>
    </source>
</reference>
<comment type="subcellular location">
    <subcellularLocation>
        <location evidence="10 11">Cytoplasm</location>
    </subcellularLocation>
</comment>
<feature type="region of interest" description="Flexible loop" evidence="10">
    <location>
        <begin position="106"/>
        <end position="116"/>
    </location>
</feature>
<keyword evidence="3 10" id="KW-0554">One-carbon metabolism</keyword>
<comment type="cofactor">
    <cofactor evidence="10">
        <name>K(+)</name>
        <dbReference type="ChEBI" id="CHEBI:29103"/>
    </cofactor>
    <text evidence="10">Binds 1 potassium ion per subunit.</text>
</comment>
<evidence type="ECO:0000256" key="7">
    <source>
        <dbReference type="ARBA" id="ARBA00022840"/>
    </source>
</evidence>
<dbReference type="GO" id="GO:0004478">
    <property type="term" value="F:methionine adenosyltransferase activity"/>
    <property type="evidence" value="ECO:0007669"/>
    <property type="project" value="UniProtKB-EC"/>
</dbReference>
<feature type="binding site" evidence="10">
    <location>
        <position position="45"/>
    </location>
    <ligand>
        <name>K(+)</name>
        <dbReference type="ChEBI" id="CHEBI:29103"/>
    </ligand>
</feature>
<keyword evidence="6 10" id="KW-0547">Nucleotide-binding</keyword>
<feature type="binding site" description="in other chain" evidence="10">
    <location>
        <begin position="166"/>
        <end position="168"/>
    </location>
    <ligand>
        <name>ATP</name>
        <dbReference type="ChEBI" id="CHEBI:30616"/>
        <note>ligand shared between two neighboring subunits</note>
    </ligand>
</feature>
<feature type="binding site" evidence="10">
    <location>
        <position position="268"/>
    </location>
    <ligand>
        <name>ATP</name>
        <dbReference type="ChEBI" id="CHEBI:30616"/>
        <note>ligand shared between two neighboring subunits</note>
    </ligand>
</feature>
<feature type="binding site" evidence="10">
    <location>
        <position position="19"/>
    </location>
    <ligand>
        <name>Mg(2+)</name>
        <dbReference type="ChEBI" id="CHEBI:18420"/>
    </ligand>
</feature>
<feature type="domain" description="S-adenosylmethionine synthetase N-terminal" evidence="13">
    <location>
        <begin position="5"/>
        <end position="108"/>
    </location>
</feature>
<evidence type="ECO:0000256" key="8">
    <source>
        <dbReference type="ARBA" id="ARBA00022842"/>
    </source>
</evidence>
<organism evidence="16 17">
    <name type="scientific">Pararhodobacter zhoushanensis</name>
    <dbReference type="NCBI Taxonomy" id="2479545"/>
    <lineage>
        <taxon>Bacteria</taxon>
        <taxon>Pseudomonadati</taxon>
        <taxon>Pseudomonadota</taxon>
        <taxon>Alphaproteobacteria</taxon>
        <taxon>Rhodobacterales</taxon>
        <taxon>Paracoccaceae</taxon>
        <taxon>Pararhodobacter</taxon>
    </lineage>
</organism>
<comment type="catalytic activity">
    <reaction evidence="10">
        <text>L-methionine + ATP + H2O = S-adenosyl-L-methionine + phosphate + diphosphate</text>
        <dbReference type="Rhea" id="RHEA:21080"/>
        <dbReference type="ChEBI" id="CHEBI:15377"/>
        <dbReference type="ChEBI" id="CHEBI:30616"/>
        <dbReference type="ChEBI" id="CHEBI:33019"/>
        <dbReference type="ChEBI" id="CHEBI:43474"/>
        <dbReference type="ChEBI" id="CHEBI:57844"/>
        <dbReference type="ChEBI" id="CHEBI:59789"/>
        <dbReference type="EC" id="2.5.1.6"/>
    </reaction>
</comment>
<dbReference type="SUPFAM" id="SSF55973">
    <property type="entry name" value="S-adenosylmethionine synthetase"/>
    <property type="match status" value="3"/>
</dbReference>
<evidence type="ECO:0000259" key="14">
    <source>
        <dbReference type="Pfam" id="PF02772"/>
    </source>
</evidence>
<dbReference type="InterPro" id="IPR022629">
    <property type="entry name" value="S-AdoMet_synt_central"/>
</dbReference>
<dbReference type="NCBIfam" id="TIGR01034">
    <property type="entry name" value="metK"/>
    <property type="match status" value="1"/>
</dbReference>
<feature type="binding site" description="in other chain" evidence="10">
    <location>
        <position position="106"/>
    </location>
    <ligand>
        <name>L-methionine</name>
        <dbReference type="ChEBI" id="CHEBI:57844"/>
        <note>ligand shared between two neighboring subunits</note>
    </ligand>
</feature>
<comment type="subunit">
    <text evidence="10">Homotetramer; dimer of dimers.</text>
</comment>
<dbReference type="Pfam" id="PF02773">
    <property type="entry name" value="S-AdoMet_synt_C"/>
    <property type="match status" value="1"/>
</dbReference>
<dbReference type="InterPro" id="IPR002133">
    <property type="entry name" value="S-AdoMet_synthetase"/>
</dbReference>
<evidence type="ECO:0000313" key="17">
    <source>
        <dbReference type="Proteomes" id="UP001208938"/>
    </source>
</evidence>
<feature type="binding site" description="in other chain" evidence="10">
    <location>
        <position position="58"/>
    </location>
    <ligand>
        <name>L-methionine</name>
        <dbReference type="ChEBI" id="CHEBI:57844"/>
        <note>ligand shared between two neighboring subunits</note>
    </ligand>
</feature>
<evidence type="ECO:0000256" key="11">
    <source>
        <dbReference type="RuleBase" id="RU000542"/>
    </source>
</evidence>
<dbReference type="EMBL" id="JAPDFL010000001">
    <property type="protein sequence ID" value="MCW1932759.1"/>
    <property type="molecule type" value="Genomic_DNA"/>
</dbReference>
<evidence type="ECO:0000256" key="2">
    <source>
        <dbReference type="ARBA" id="ARBA00009685"/>
    </source>
</evidence>
<accession>A0ABT3GYY1</accession>
<feature type="binding site" evidence="10">
    <location>
        <position position="241"/>
    </location>
    <ligand>
        <name>L-methionine</name>
        <dbReference type="ChEBI" id="CHEBI:57844"/>
        <note>ligand shared between two neighboring subunits</note>
    </ligand>
</feature>
<evidence type="ECO:0000256" key="6">
    <source>
        <dbReference type="ARBA" id="ARBA00022741"/>
    </source>
</evidence>
<evidence type="ECO:0000256" key="4">
    <source>
        <dbReference type="ARBA" id="ARBA00022679"/>
    </source>
</evidence>
<keyword evidence="4 10" id="KW-0808">Transferase</keyword>
<proteinExistence type="inferred from homology"/>
<dbReference type="CDD" id="cd18079">
    <property type="entry name" value="S-AdoMet_synt"/>
    <property type="match status" value="1"/>
</dbReference>
<dbReference type="EC" id="2.5.1.6" evidence="10"/>
<comment type="pathway">
    <text evidence="1 10">Amino-acid biosynthesis; S-adenosyl-L-methionine biosynthesis; S-adenosyl-L-methionine from L-methionine: step 1/1.</text>
</comment>
<evidence type="ECO:0000259" key="13">
    <source>
        <dbReference type="Pfam" id="PF00438"/>
    </source>
</evidence>
<feature type="binding site" description="in other chain" evidence="10">
    <location>
        <position position="17"/>
    </location>
    <ligand>
        <name>ATP</name>
        <dbReference type="ChEBI" id="CHEBI:30616"/>
        <note>ligand shared between two neighboring subunits</note>
    </ligand>
</feature>
<gene>
    <name evidence="10 16" type="primary">metK</name>
    <name evidence="16" type="ORF">OKW52_10945</name>
</gene>
<protein>
    <recommendedName>
        <fullName evidence="10">S-adenosylmethionine synthase</fullName>
        <shortName evidence="10">AdoMet synthase</shortName>
        <ecNumber evidence="10">2.5.1.6</ecNumber>
    </recommendedName>
    <alternativeName>
        <fullName evidence="10">MAT</fullName>
    </alternativeName>
    <alternativeName>
        <fullName evidence="10">Methionine adenosyltransferase</fullName>
    </alternativeName>
</protein>
<dbReference type="Pfam" id="PF00438">
    <property type="entry name" value="S-AdoMet_synt_N"/>
    <property type="match status" value="1"/>
</dbReference>
<dbReference type="RefSeq" id="WP_264505735.1">
    <property type="nucleotide sequence ID" value="NZ_JAPDFL010000001.1"/>
</dbReference>
<evidence type="ECO:0000313" key="16">
    <source>
        <dbReference type="EMBL" id="MCW1932759.1"/>
    </source>
</evidence>
<evidence type="ECO:0000256" key="3">
    <source>
        <dbReference type="ARBA" id="ARBA00022563"/>
    </source>
</evidence>
<feature type="binding site" evidence="10">
    <location>
        <position position="241"/>
    </location>
    <ligand>
        <name>ATP</name>
        <dbReference type="ChEBI" id="CHEBI:30616"/>
        <note>ligand shared between two neighboring subunits</note>
    </ligand>
</feature>
<keyword evidence="9 10" id="KW-0630">Potassium</keyword>
<evidence type="ECO:0000256" key="9">
    <source>
        <dbReference type="ARBA" id="ARBA00022958"/>
    </source>
</evidence>
<dbReference type="Pfam" id="PF02772">
    <property type="entry name" value="S-AdoMet_synt_M"/>
    <property type="match status" value="1"/>
</dbReference>
<evidence type="ECO:0000256" key="10">
    <source>
        <dbReference type="HAMAP-Rule" id="MF_00086"/>
    </source>
</evidence>
<dbReference type="InterPro" id="IPR022630">
    <property type="entry name" value="S-AdoMet_synt_C"/>
</dbReference>
<dbReference type="InterPro" id="IPR022636">
    <property type="entry name" value="S-AdoMet_synthetase_sfam"/>
</dbReference>
<comment type="function">
    <text evidence="10">Catalyzes the formation of S-adenosylmethionine (AdoMet) from methionine and ATP. The overall synthetic reaction is composed of two sequential steps, AdoMet formation and the subsequent tripolyphosphate hydrolysis which occurs prior to release of AdoMet from the enzyme.</text>
</comment>
<name>A0ABT3GYY1_9RHOB</name>
<evidence type="ECO:0000256" key="1">
    <source>
        <dbReference type="ARBA" id="ARBA00005224"/>
    </source>
</evidence>
<dbReference type="Proteomes" id="UP001208938">
    <property type="component" value="Unassembled WGS sequence"/>
</dbReference>
<keyword evidence="7 10" id="KW-0067">ATP-binding</keyword>
<comment type="similarity">
    <text evidence="2 10 12">Belongs to the AdoMet synthase family.</text>
</comment>
<evidence type="ECO:0000256" key="12">
    <source>
        <dbReference type="RuleBase" id="RU004462"/>
    </source>
</evidence>
<dbReference type="PIRSF" id="PIRSF000497">
    <property type="entry name" value="MAT"/>
    <property type="match status" value="1"/>
</dbReference>
<dbReference type="InterPro" id="IPR022628">
    <property type="entry name" value="S-AdoMet_synt_N"/>
</dbReference>
<evidence type="ECO:0000256" key="5">
    <source>
        <dbReference type="ARBA" id="ARBA00022723"/>
    </source>
</evidence>
<evidence type="ECO:0000259" key="15">
    <source>
        <dbReference type="Pfam" id="PF02773"/>
    </source>
</evidence>
<feature type="binding site" description="in other chain" evidence="10">
    <location>
        <begin position="247"/>
        <end position="248"/>
    </location>
    <ligand>
        <name>ATP</name>
        <dbReference type="ChEBI" id="CHEBI:30616"/>
        <note>ligand shared between two neighboring subunits</note>
    </ligand>
</feature>
<dbReference type="Gene3D" id="3.30.300.10">
    <property type="match status" value="3"/>
</dbReference>
<feature type="binding site" evidence="10">
    <location>
        <position position="264"/>
    </location>
    <ligand>
        <name>ATP</name>
        <dbReference type="ChEBI" id="CHEBI:30616"/>
        <note>ligand shared between two neighboring subunits</note>
    </ligand>
</feature>
<keyword evidence="8 10" id="KW-0460">Magnesium</keyword>